<dbReference type="AlphaFoldDB" id="A0A2Z6LQJ5"/>
<name>A0A2Z6LQJ5_TRISU</name>
<dbReference type="EMBL" id="DF973226">
    <property type="protein sequence ID" value="GAU21291.1"/>
    <property type="molecule type" value="Genomic_DNA"/>
</dbReference>
<organism evidence="1 2">
    <name type="scientific">Trifolium subterraneum</name>
    <name type="common">Subterranean clover</name>
    <dbReference type="NCBI Taxonomy" id="3900"/>
    <lineage>
        <taxon>Eukaryota</taxon>
        <taxon>Viridiplantae</taxon>
        <taxon>Streptophyta</taxon>
        <taxon>Embryophyta</taxon>
        <taxon>Tracheophyta</taxon>
        <taxon>Spermatophyta</taxon>
        <taxon>Magnoliopsida</taxon>
        <taxon>eudicotyledons</taxon>
        <taxon>Gunneridae</taxon>
        <taxon>Pentapetalae</taxon>
        <taxon>rosids</taxon>
        <taxon>fabids</taxon>
        <taxon>Fabales</taxon>
        <taxon>Fabaceae</taxon>
        <taxon>Papilionoideae</taxon>
        <taxon>50 kb inversion clade</taxon>
        <taxon>NPAAA clade</taxon>
        <taxon>Hologalegina</taxon>
        <taxon>IRL clade</taxon>
        <taxon>Trifolieae</taxon>
        <taxon>Trifolium</taxon>
    </lineage>
</organism>
<keyword evidence="2" id="KW-1185">Reference proteome</keyword>
<reference evidence="2" key="1">
    <citation type="journal article" date="2017" name="Front. Plant Sci.">
        <title>Climate Clever Clovers: New Paradigm to Reduce the Environmental Footprint of Ruminants by Breeding Low Methanogenic Forages Utilizing Haplotype Variation.</title>
        <authorList>
            <person name="Kaur P."/>
            <person name="Appels R."/>
            <person name="Bayer P.E."/>
            <person name="Keeble-Gagnere G."/>
            <person name="Wang J."/>
            <person name="Hirakawa H."/>
            <person name="Shirasawa K."/>
            <person name="Vercoe P."/>
            <person name="Stefanova K."/>
            <person name="Durmic Z."/>
            <person name="Nichols P."/>
            <person name="Revell C."/>
            <person name="Isobe S.N."/>
            <person name="Edwards D."/>
            <person name="Erskine W."/>
        </authorList>
    </citation>
    <scope>NUCLEOTIDE SEQUENCE [LARGE SCALE GENOMIC DNA]</scope>
    <source>
        <strain evidence="2">cv. Daliak</strain>
    </source>
</reference>
<evidence type="ECO:0000313" key="2">
    <source>
        <dbReference type="Proteomes" id="UP000242715"/>
    </source>
</evidence>
<dbReference type="GO" id="GO:0031011">
    <property type="term" value="C:Ino80 complex"/>
    <property type="evidence" value="ECO:0007669"/>
    <property type="project" value="InterPro"/>
</dbReference>
<evidence type="ECO:0000313" key="1">
    <source>
        <dbReference type="EMBL" id="GAU21291.1"/>
    </source>
</evidence>
<accession>A0A2Z6LQJ5</accession>
<dbReference type="PANTHER" id="PTHR13052">
    <property type="entry name" value="NFRKB-RELATED"/>
    <property type="match status" value="1"/>
</dbReference>
<dbReference type="PANTHER" id="PTHR13052:SF2">
    <property type="entry name" value="NUCLEAR FACTOR KAPPA-B-BINDING PROTEIN"/>
    <property type="match status" value="1"/>
</dbReference>
<dbReference type="InterPro" id="IPR024867">
    <property type="entry name" value="NFRKB"/>
</dbReference>
<proteinExistence type="predicted"/>
<sequence>MSLTLDPGQSRATEVYMPESMSQNIHSNAGGRYLIPSQDPFIPRQDPFIPRQDPFIPRPDSLAAVNVTDWAANTAYMAAPSQSQLNTGNFIGHHWPPSNHQVRSGWNGSVGSSLSSQSVGTGANTDQGIFNILSQCNQLRPGSSYDSIRNPDQFLAPRTFGVDAGTIRMNPAAALPPQASNPLDYFTGREAAPSGLVPDDMTWVNLQHPNSTLHDQMGKPYLRSSWNR</sequence>
<protein>
    <submittedName>
        <fullName evidence="1">Uncharacterized protein</fullName>
    </submittedName>
</protein>
<dbReference type="Proteomes" id="UP000242715">
    <property type="component" value="Unassembled WGS sequence"/>
</dbReference>
<gene>
    <name evidence="1" type="ORF">TSUD_287010</name>
</gene>
<dbReference type="OrthoDB" id="70874at2759"/>